<protein>
    <recommendedName>
        <fullName evidence="3">Nucleoside triphosphate pyrophosphatase</fullName>
        <ecNumber evidence="3">3.6.1.9</ecNumber>
    </recommendedName>
    <alternativeName>
        <fullName evidence="3">Nucleotide pyrophosphatase</fullName>
        <shortName evidence="3">Nucleotide PPase</shortName>
    </alternativeName>
</protein>
<comment type="subcellular location">
    <subcellularLocation>
        <location evidence="3">Cytoplasm</location>
    </subcellularLocation>
</comment>
<dbReference type="SUPFAM" id="SSF52972">
    <property type="entry name" value="ITPase-like"/>
    <property type="match status" value="1"/>
</dbReference>
<sequence length="192" mass="19742">MVLASGSKTRLAMLRQAGLAPEVIVSGVDEDAITAGTTGELVLKLARAKAAAVAADVPDALVLGCDSLLDFEGQACGKPGSAEEAAAWWRARRGKTGHLHTGHCLIDTATGREASAASVTAVHFGEPSDAEIAAYLATDEPAQVAGAFTIDGPGGFFVNALEGDHGTVLGLSLPLLRRLLSDLDTPVTDLWR</sequence>
<gene>
    <name evidence="4" type="ORF">GCM10010468_58600</name>
</gene>
<comment type="similarity">
    <text evidence="3">Belongs to the Maf family.</text>
</comment>
<dbReference type="EC" id="3.6.1.9" evidence="3"/>
<comment type="cofactor">
    <cofactor evidence="1 3">
        <name>a divalent metal cation</name>
        <dbReference type="ChEBI" id="CHEBI:60240"/>
    </cofactor>
</comment>
<keyword evidence="3" id="KW-0963">Cytoplasm</keyword>
<dbReference type="Proteomes" id="UP001501237">
    <property type="component" value="Unassembled WGS sequence"/>
</dbReference>
<evidence type="ECO:0000256" key="3">
    <source>
        <dbReference type="HAMAP-Rule" id="MF_00528"/>
    </source>
</evidence>
<dbReference type="HAMAP" id="MF_00528">
    <property type="entry name" value="Maf"/>
    <property type="match status" value="1"/>
</dbReference>
<comment type="catalytic activity">
    <reaction evidence="3">
        <text>a ribonucleoside 5'-triphosphate + H2O = a ribonucleoside 5'-phosphate + diphosphate + H(+)</text>
        <dbReference type="Rhea" id="RHEA:23996"/>
        <dbReference type="ChEBI" id="CHEBI:15377"/>
        <dbReference type="ChEBI" id="CHEBI:15378"/>
        <dbReference type="ChEBI" id="CHEBI:33019"/>
        <dbReference type="ChEBI" id="CHEBI:58043"/>
        <dbReference type="ChEBI" id="CHEBI:61557"/>
        <dbReference type="EC" id="3.6.1.9"/>
    </reaction>
</comment>
<comment type="caution">
    <text evidence="3">Lacks conserved residue(s) required for the propagation of feature annotation.</text>
</comment>
<organism evidence="4 5">
    <name type="scientific">Actinocorallia longicatena</name>
    <dbReference type="NCBI Taxonomy" id="111803"/>
    <lineage>
        <taxon>Bacteria</taxon>
        <taxon>Bacillati</taxon>
        <taxon>Actinomycetota</taxon>
        <taxon>Actinomycetes</taxon>
        <taxon>Streptosporangiales</taxon>
        <taxon>Thermomonosporaceae</taxon>
        <taxon>Actinocorallia</taxon>
    </lineage>
</organism>
<evidence type="ECO:0000256" key="2">
    <source>
        <dbReference type="ARBA" id="ARBA00022801"/>
    </source>
</evidence>
<dbReference type="InterPro" id="IPR003697">
    <property type="entry name" value="Maf-like"/>
</dbReference>
<name>A0ABP6QHU4_9ACTN</name>
<comment type="catalytic activity">
    <reaction evidence="3">
        <text>a 2'-deoxyribonucleoside 5'-triphosphate + H2O = a 2'-deoxyribonucleoside 5'-phosphate + diphosphate + H(+)</text>
        <dbReference type="Rhea" id="RHEA:44644"/>
        <dbReference type="ChEBI" id="CHEBI:15377"/>
        <dbReference type="ChEBI" id="CHEBI:15378"/>
        <dbReference type="ChEBI" id="CHEBI:33019"/>
        <dbReference type="ChEBI" id="CHEBI:61560"/>
        <dbReference type="ChEBI" id="CHEBI:65317"/>
        <dbReference type="EC" id="3.6.1.9"/>
    </reaction>
</comment>
<dbReference type="InterPro" id="IPR029001">
    <property type="entry name" value="ITPase-like_fam"/>
</dbReference>
<keyword evidence="5" id="KW-1185">Reference proteome</keyword>
<evidence type="ECO:0000313" key="5">
    <source>
        <dbReference type="Proteomes" id="UP001501237"/>
    </source>
</evidence>
<comment type="caution">
    <text evidence="4">The sequence shown here is derived from an EMBL/GenBank/DDBJ whole genome shotgun (WGS) entry which is preliminary data.</text>
</comment>
<feature type="active site" description="Proton acceptor" evidence="3">
    <location>
        <position position="66"/>
    </location>
</feature>
<accession>A0ABP6QHU4</accession>
<dbReference type="NCBIfam" id="TIGR00172">
    <property type="entry name" value="maf"/>
    <property type="match status" value="1"/>
</dbReference>
<keyword evidence="2 3" id="KW-0378">Hydrolase</keyword>
<dbReference type="PANTHER" id="PTHR43213">
    <property type="entry name" value="BIFUNCTIONAL DTTP/UTP PYROPHOSPHATASE/METHYLTRANSFERASE PROTEIN-RELATED"/>
    <property type="match status" value="1"/>
</dbReference>
<dbReference type="Gene3D" id="3.90.950.10">
    <property type="match status" value="1"/>
</dbReference>
<dbReference type="PANTHER" id="PTHR43213:SF5">
    <property type="entry name" value="BIFUNCTIONAL DTTP_UTP PYROPHOSPHATASE_METHYLTRANSFERASE PROTEIN-RELATED"/>
    <property type="match status" value="1"/>
</dbReference>
<reference evidence="5" key="1">
    <citation type="journal article" date="2019" name="Int. J. Syst. Evol. Microbiol.">
        <title>The Global Catalogue of Microorganisms (GCM) 10K type strain sequencing project: providing services to taxonomists for standard genome sequencing and annotation.</title>
        <authorList>
            <consortium name="The Broad Institute Genomics Platform"/>
            <consortium name="The Broad Institute Genome Sequencing Center for Infectious Disease"/>
            <person name="Wu L."/>
            <person name="Ma J."/>
        </authorList>
    </citation>
    <scope>NUCLEOTIDE SEQUENCE [LARGE SCALE GENOMIC DNA]</scope>
    <source>
        <strain evidence="5">JCM 9377</strain>
    </source>
</reference>
<dbReference type="EMBL" id="BAAAUV010000019">
    <property type="protein sequence ID" value="GAA3228967.1"/>
    <property type="molecule type" value="Genomic_DNA"/>
</dbReference>
<evidence type="ECO:0000313" key="4">
    <source>
        <dbReference type="EMBL" id="GAA3228967.1"/>
    </source>
</evidence>
<proteinExistence type="inferred from homology"/>
<keyword evidence="3" id="KW-0546">Nucleotide metabolism</keyword>
<comment type="function">
    <text evidence="3">Nucleoside triphosphate pyrophosphatase. May have a dual role in cell division arrest and in preventing the incorporation of modified nucleotides into cellular nucleic acids.</text>
</comment>
<dbReference type="PIRSF" id="PIRSF006305">
    <property type="entry name" value="Maf"/>
    <property type="match status" value="1"/>
</dbReference>
<evidence type="ECO:0000256" key="1">
    <source>
        <dbReference type="ARBA" id="ARBA00001968"/>
    </source>
</evidence>
<dbReference type="Pfam" id="PF02545">
    <property type="entry name" value="Maf"/>
    <property type="match status" value="1"/>
</dbReference>